<organism evidence="9 10">
    <name type="scientific">Shewanella eurypsychrophilus</name>
    <dbReference type="NCBI Taxonomy" id="2593656"/>
    <lineage>
        <taxon>Bacteria</taxon>
        <taxon>Pseudomonadati</taxon>
        <taxon>Pseudomonadota</taxon>
        <taxon>Gammaproteobacteria</taxon>
        <taxon>Alteromonadales</taxon>
        <taxon>Shewanellaceae</taxon>
        <taxon>Shewanella</taxon>
    </lineage>
</organism>
<evidence type="ECO:0000256" key="3">
    <source>
        <dbReference type="ARBA" id="ARBA00022475"/>
    </source>
</evidence>
<evidence type="ECO:0000256" key="2">
    <source>
        <dbReference type="ARBA" id="ARBA00005811"/>
    </source>
</evidence>
<evidence type="ECO:0000256" key="5">
    <source>
        <dbReference type="ARBA" id="ARBA00022989"/>
    </source>
</evidence>
<dbReference type="Pfam" id="PF02472">
    <property type="entry name" value="ExbD"/>
    <property type="match status" value="1"/>
</dbReference>
<dbReference type="PANTHER" id="PTHR30558">
    <property type="entry name" value="EXBD MEMBRANE COMPONENT OF PMF-DRIVEN MACROMOLECULE IMPORT SYSTEM"/>
    <property type="match status" value="1"/>
</dbReference>
<dbReference type="RefSeq" id="WP_142872838.1">
    <property type="nucleotide sequence ID" value="NZ_CP045503.2"/>
</dbReference>
<evidence type="ECO:0000256" key="4">
    <source>
        <dbReference type="ARBA" id="ARBA00022692"/>
    </source>
</evidence>
<keyword evidence="7" id="KW-0653">Protein transport</keyword>
<keyword evidence="4 7" id="KW-0812">Transmembrane</keyword>
<gene>
    <name evidence="9" type="ORF">FM038_008495</name>
</gene>
<name>A0ABX6V4B5_9GAMM</name>
<keyword evidence="5 8" id="KW-1133">Transmembrane helix</keyword>
<comment type="similarity">
    <text evidence="2 7">Belongs to the ExbD/TolR family.</text>
</comment>
<feature type="transmembrane region" description="Helical" evidence="8">
    <location>
        <begin position="12"/>
        <end position="32"/>
    </location>
</feature>
<reference evidence="9" key="1">
    <citation type="submission" date="2021-07" db="EMBL/GenBank/DDBJ databases">
        <title>Shewanella sp. YLB-07 whole genome sequence.</title>
        <authorList>
            <person name="Yu L."/>
        </authorList>
    </citation>
    <scope>NUCLEOTIDE SEQUENCE</scope>
    <source>
        <strain evidence="9">YLB-08</strain>
    </source>
</reference>
<keyword evidence="3" id="KW-1003">Cell membrane</keyword>
<accession>A0ABX6V4B5</accession>
<keyword evidence="6 8" id="KW-0472">Membrane</keyword>
<evidence type="ECO:0000256" key="1">
    <source>
        <dbReference type="ARBA" id="ARBA00004162"/>
    </source>
</evidence>
<evidence type="ECO:0000256" key="7">
    <source>
        <dbReference type="RuleBase" id="RU003879"/>
    </source>
</evidence>
<evidence type="ECO:0000256" key="6">
    <source>
        <dbReference type="ARBA" id="ARBA00023136"/>
    </source>
</evidence>
<dbReference type="InterPro" id="IPR003400">
    <property type="entry name" value="ExbD"/>
</dbReference>
<keyword evidence="7" id="KW-0813">Transport</keyword>
<keyword evidence="10" id="KW-1185">Reference proteome</keyword>
<evidence type="ECO:0000313" key="10">
    <source>
        <dbReference type="Proteomes" id="UP000316416"/>
    </source>
</evidence>
<dbReference type="PANTHER" id="PTHR30558:SF3">
    <property type="entry name" value="BIOPOLYMER TRANSPORT PROTEIN EXBD-RELATED"/>
    <property type="match status" value="1"/>
</dbReference>
<dbReference type="EMBL" id="CP045503">
    <property type="protein sequence ID" value="QPG57476.1"/>
    <property type="molecule type" value="Genomic_DNA"/>
</dbReference>
<proteinExistence type="inferred from homology"/>
<evidence type="ECO:0000256" key="8">
    <source>
        <dbReference type="SAM" id="Phobius"/>
    </source>
</evidence>
<protein>
    <submittedName>
        <fullName evidence="9">Biopolymer transporter ExbD</fullName>
    </submittedName>
</protein>
<sequence length="132" mass="15221">MKLKTANARRPHISLTPLIDVVFILLIFFMLVTKMDTYQSLNLYLSQVESSISQMQDKKAVQITLLSNGYLRYQEHEYTLEEFSQEVPADTISKLNINITSTVTAQVFVSVKEQLLECGYNNIEEWVIPDEN</sequence>
<comment type="subcellular location">
    <subcellularLocation>
        <location evidence="1">Cell membrane</location>
        <topology evidence="1">Single-pass membrane protein</topology>
    </subcellularLocation>
    <subcellularLocation>
        <location evidence="7">Cell membrane</location>
        <topology evidence="7">Single-pass type II membrane protein</topology>
    </subcellularLocation>
</comment>
<evidence type="ECO:0000313" key="9">
    <source>
        <dbReference type="EMBL" id="QPG57476.1"/>
    </source>
</evidence>
<dbReference type="Proteomes" id="UP000316416">
    <property type="component" value="Chromosome"/>
</dbReference>